<proteinExistence type="predicted"/>
<organism evidence="1 2">
    <name type="scientific">Streblomastix strix</name>
    <dbReference type="NCBI Taxonomy" id="222440"/>
    <lineage>
        <taxon>Eukaryota</taxon>
        <taxon>Metamonada</taxon>
        <taxon>Preaxostyla</taxon>
        <taxon>Oxymonadida</taxon>
        <taxon>Streblomastigidae</taxon>
        <taxon>Streblomastix</taxon>
    </lineage>
</organism>
<evidence type="ECO:0000313" key="1">
    <source>
        <dbReference type="EMBL" id="KAA6317909.1"/>
    </source>
</evidence>
<comment type="caution">
    <text evidence="1">The sequence shown here is derived from an EMBL/GenBank/DDBJ whole genome shotgun (WGS) entry which is preliminary data.</text>
</comment>
<gene>
    <name evidence="1" type="ORF">EZS28_055021</name>
</gene>
<name>A0A5J4Q9T8_9EUKA</name>
<dbReference type="EMBL" id="SNRW01046434">
    <property type="protein sequence ID" value="KAA6317909.1"/>
    <property type="molecule type" value="Genomic_DNA"/>
</dbReference>
<dbReference type="Proteomes" id="UP000324800">
    <property type="component" value="Unassembled WGS sequence"/>
</dbReference>
<protein>
    <submittedName>
        <fullName evidence="1">Uncharacterized protein</fullName>
    </submittedName>
</protein>
<dbReference type="AlphaFoldDB" id="A0A5J4Q9T8"/>
<accession>A0A5J4Q9T8</accession>
<evidence type="ECO:0000313" key="2">
    <source>
        <dbReference type="Proteomes" id="UP000324800"/>
    </source>
</evidence>
<sequence length="89" mass="9716">MEDTYKSCIALKIDASSLHLFAISRLQLKVLVNNVGSSEMIAIDLRTLDIPIFEMSIPSIRTLPLFSSSVLSTSIGKPVFTSIIDGCKI</sequence>
<reference evidence="1 2" key="1">
    <citation type="submission" date="2019-03" db="EMBL/GenBank/DDBJ databases">
        <title>Single cell metagenomics reveals metabolic interactions within the superorganism composed of flagellate Streblomastix strix and complex community of Bacteroidetes bacteria on its surface.</title>
        <authorList>
            <person name="Treitli S.C."/>
            <person name="Kolisko M."/>
            <person name="Husnik F."/>
            <person name="Keeling P."/>
            <person name="Hampl V."/>
        </authorList>
    </citation>
    <scope>NUCLEOTIDE SEQUENCE [LARGE SCALE GENOMIC DNA]</scope>
    <source>
        <strain evidence="1">ST1C</strain>
    </source>
</reference>